<evidence type="ECO:0000313" key="2">
    <source>
        <dbReference type="Proteomes" id="UP000765160"/>
    </source>
</evidence>
<proteinExistence type="predicted"/>
<keyword evidence="2" id="KW-1185">Reference proteome</keyword>
<dbReference type="Proteomes" id="UP000765160">
    <property type="component" value="Unassembled WGS sequence"/>
</dbReference>
<evidence type="ECO:0000313" key="1">
    <source>
        <dbReference type="EMBL" id="NKE43419.1"/>
    </source>
</evidence>
<reference evidence="1 2" key="1">
    <citation type="submission" date="2020-03" db="EMBL/GenBank/DDBJ databases">
        <title>Roseomonas selenitidurans sp. nov. isolated from soil.</title>
        <authorList>
            <person name="Liu H."/>
        </authorList>
    </citation>
    <scope>NUCLEOTIDE SEQUENCE [LARGE SCALE GENOMIC DNA]</scope>
    <source>
        <strain evidence="1 2">JCM 15073</strain>
    </source>
</reference>
<dbReference type="EMBL" id="JAAVTX010000001">
    <property type="protein sequence ID" value="NKE43419.1"/>
    <property type="molecule type" value="Genomic_DNA"/>
</dbReference>
<sequence>MIPEVEAALDAAAEALMTPADWHHAAALHGGEAGPGHRAQARKVVAAFLLALPDRFPMPRPGGVTWGHASGEMKRLASFVEATADG</sequence>
<protein>
    <submittedName>
        <fullName evidence="1">Uncharacterized protein</fullName>
    </submittedName>
</protein>
<comment type="caution">
    <text evidence="1">The sequence shown here is derived from an EMBL/GenBank/DDBJ whole genome shotgun (WGS) entry which is preliminary data.</text>
</comment>
<organism evidence="1 2">
    <name type="scientific">Falsiroseomonas frigidaquae</name>
    <dbReference type="NCBI Taxonomy" id="487318"/>
    <lineage>
        <taxon>Bacteria</taxon>
        <taxon>Pseudomonadati</taxon>
        <taxon>Pseudomonadota</taxon>
        <taxon>Alphaproteobacteria</taxon>
        <taxon>Acetobacterales</taxon>
        <taxon>Roseomonadaceae</taxon>
        <taxon>Falsiroseomonas</taxon>
    </lineage>
</organism>
<accession>A0ABX1EU27</accession>
<dbReference type="RefSeq" id="WP_168046393.1">
    <property type="nucleotide sequence ID" value="NZ_JAATJR010000001.1"/>
</dbReference>
<name>A0ABX1EU27_9PROT</name>
<gene>
    <name evidence="1" type="ORF">HB662_01420</name>
</gene>